<dbReference type="OrthoDB" id="296793at2759"/>
<organism evidence="1 2">
    <name type="scientific">Araneus ventricosus</name>
    <name type="common">Orbweaver spider</name>
    <name type="synonym">Epeira ventricosa</name>
    <dbReference type="NCBI Taxonomy" id="182803"/>
    <lineage>
        <taxon>Eukaryota</taxon>
        <taxon>Metazoa</taxon>
        <taxon>Ecdysozoa</taxon>
        <taxon>Arthropoda</taxon>
        <taxon>Chelicerata</taxon>
        <taxon>Arachnida</taxon>
        <taxon>Araneae</taxon>
        <taxon>Araneomorphae</taxon>
        <taxon>Entelegynae</taxon>
        <taxon>Araneoidea</taxon>
        <taxon>Araneidae</taxon>
        <taxon>Araneus</taxon>
    </lineage>
</organism>
<proteinExistence type="predicted"/>
<evidence type="ECO:0000313" key="2">
    <source>
        <dbReference type="Proteomes" id="UP000499080"/>
    </source>
</evidence>
<keyword evidence="2" id="KW-1185">Reference proteome</keyword>
<sequence>MDTEALIAERLLAWDRETDPLAPLSGKQLKVLQLLSELPNERPFPTD</sequence>
<dbReference type="EMBL" id="BGPR01132686">
    <property type="protein sequence ID" value="GBN49608.1"/>
    <property type="molecule type" value="Genomic_DNA"/>
</dbReference>
<evidence type="ECO:0000313" key="1">
    <source>
        <dbReference type="EMBL" id="GBN49608.1"/>
    </source>
</evidence>
<protein>
    <submittedName>
        <fullName evidence="1">Uncharacterized protein</fullName>
    </submittedName>
</protein>
<gene>
    <name evidence="1" type="ORF">AVEN_65467_1</name>
</gene>
<dbReference type="Proteomes" id="UP000499080">
    <property type="component" value="Unassembled WGS sequence"/>
</dbReference>
<feature type="non-terminal residue" evidence="1">
    <location>
        <position position="47"/>
    </location>
</feature>
<reference evidence="1 2" key="1">
    <citation type="journal article" date="2019" name="Sci. Rep.">
        <title>Orb-weaving spider Araneus ventricosus genome elucidates the spidroin gene catalogue.</title>
        <authorList>
            <person name="Kono N."/>
            <person name="Nakamura H."/>
            <person name="Ohtoshi R."/>
            <person name="Moran D.A.P."/>
            <person name="Shinohara A."/>
            <person name="Yoshida Y."/>
            <person name="Fujiwara M."/>
            <person name="Mori M."/>
            <person name="Tomita M."/>
            <person name="Arakawa K."/>
        </authorList>
    </citation>
    <scope>NUCLEOTIDE SEQUENCE [LARGE SCALE GENOMIC DNA]</scope>
</reference>
<name>A0A4Y2PC95_ARAVE</name>
<accession>A0A4Y2PC95</accession>
<dbReference type="AlphaFoldDB" id="A0A4Y2PC95"/>
<comment type="caution">
    <text evidence="1">The sequence shown here is derived from an EMBL/GenBank/DDBJ whole genome shotgun (WGS) entry which is preliminary data.</text>
</comment>